<dbReference type="AlphaFoldDB" id="A0A8E5HSQ4"/>
<feature type="domain" description="Rhodopsin" evidence="17">
    <location>
        <begin position="100"/>
        <end position="334"/>
    </location>
</feature>
<dbReference type="RefSeq" id="XP_042998351.1">
    <property type="nucleotide sequence ID" value="XM_043142417.1"/>
</dbReference>
<evidence type="ECO:0000256" key="10">
    <source>
        <dbReference type="ARBA" id="ARBA00023136"/>
    </source>
</evidence>
<evidence type="ECO:0000256" key="1">
    <source>
        <dbReference type="ARBA" id="ARBA00004141"/>
    </source>
</evidence>
<feature type="transmembrane region" description="Helical" evidence="15">
    <location>
        <begin position="311"/>
        <end position="334"/>
    </location>
</feature>
<keyword evidence="11" id="KW-1015">Disulfide bond</keyword>
<evidence type="ECO:0000256" key="7">
    <source>
        <dbReference type="ARBA" id="ARBA00022692"/>
    </source>
</evidence>
<dbReference type="InterPro" id="IPR049326">
    <property type="entry name" value="Rhodopsin_dom_fungi"/>
</dbReference>
<dbReference type="Pfam" id="PF20684">
    <property type="entry name" value="Fung_rhodopsin"/>
    <property type="match status" value="1"/>
</dbReference>
<evidence type="ECO:0000256" key="15">
    <source>
        <dbReference type="SAM" id="Phobius"/>
    </source>
</evidence>
<dbReference type="GO" id="GO:0005576">
    <property type="term" value="C:extracellular region"/>
    <property type="evidence" value="ECO:0007669"/>
    <property type="project" value="UniProtKB-SubCell"/>
</dbReference>
<keyword evidence="9 15" id="KW-1133">Transmembrane helix</keyword>
<evidence type="ECO:0000256" key="4">
    <source>
        <dbReference type="ARBA" id="ARBA00010031"/>
    </source>
</evidence>
<dbReference type="GeneID" id="66065697"/>
<keyword evidence="7 15" id="KW-0812">Transmembrane</keyword>
<evidence type="ECO:0000259" key="16">
    <source>
        <dbReference type="Pfam" id="PF05730"/>
    </source>
</evidence>
<evidence type="ECO:0000256" key="12">
    <source>
        <dbReference type="ARBA" id="ARBA00023288"/>
    </source>
</evidence>
<feature type="compositionally biased region" description="Basic and acidic residues" evidence="14">
    <location>
        <begin position="384"/>
        <end position="400"/>
    </location>
</feature>
<feature type="transmembrane region" description="Helical" evidence="15">
    <location>
        <begin position="188"/>
        <end position="210"/>
    </location>
</feature>
<dbReference type="OrthoDB" id="2496787at2759"/>
<evidence type="ECO:0000256" key="8">
    <source>
        <dbReference type="ARBA" id="ARBA00022729"/>
    </source>
</evidence>
<keyword evidence="10 15" id="KW-0472">Membrane</keyword>
<feature type="transmembrane region" description="Helical" evidence="15">
    <location>
        <begin position="73"/>
        <end position="94"/>
    </location>
</feature>
<evidence type="ECO:0000313" key="18">
    <source>
        <dbReference type="EMBL" id="QUC20678.1"/>
    </source>
</evidence>
<dbReference type="GO" id="GO:0098552">
    <property type="term" value="C:side of membrane"/>
    <property type="evidence" value="ECO:0007669"/>
    <property type="project" value="UniProtKB-KW"/>
</dbReference>
<evidence type="ECO:0000256" key="13">
    <source>
        <dbReference type="ARBA" id="ARBA00038359"/>
    </source>
</evidence>
<dbReference type="InterPro" id="IPR008427">
    <property type="entry name" value="Extracellular_membr_CFEM_dom"/>
</dbReference>
<feature type="domain" description="CFEM" evidence="16">
    <location>
        <begin position="6"/>
        <end position="62"/>
    </location>
</feature>
<keyword evidence="6" id="KW-0336">GPI-anchor</keyword>
<dbReference type="Pfam" id="PF05730">
    <property type="entry name" value="CFEM"/>
    <property type="match status" value="1"/>
</dbReference>
<evidence type="ECO:0000259" key="17">
    <source>
        <dbReference type="Pfam" id="PF20684"/>
    </source>
</evidence>
<dbReference type="EMBL" id="CP072756">
    <property type="protein sequence ID" value="QUC20678.1"/>
    <property type="molecule type" value="Genomic_DNA"/>
</dbReference>
<evidence type="ECO:0008006" key="20">
    <source>
        <dbReference type="Google" id="ProtNLM"/>
    </source>
</evidence>
<evidence type="ECO:0000313" key="19">
    <source>
        <dbReference type="Proteomes" id="UP000027002"/>
    </source>
</evidence>
<keyword evidence="6" id="KW-0325">Glycoprotein</keyword>
<name>A0A8E5HSQ4_USTVR</name>
<keyword evidence="8" id="KW-0732">Signal</keyword>
<comment type="subcellular location">
    <subcellularLocation>
        <location evidence="2">Membrane</location>
        <topology evidence="2">Lipid-anchor</topology>
        <topology evidence="2">GPI-anchor</topology>
    </subcellularLocation>
    <subcellularLocation>
        <location evidence="1">Membrane</location>
        <topology evidence="1">Multi-pass membrane protein</topology>
    </subcellularLocation>
    <subcellularLocation>
        <location evidence="3">Secreted</location>
    </subcellularLocation>
</comment>
<evidence type="ECO:0000256" key="2">
    <source>
        <dbReference type="ARBA" id="ARBA00004589"/>
    </source>
</evidence>
<keyword evidence="19" id="KW-1185">Reference proteome</keyword>
<reference evidence="18" key="1">
    <citation type="submission" date="2020-03" db="EMBL/GenBank/DDBJ databases">
        <title>A mixture of massive structural variations and highly conserved coding sequences in Ustilaginoidea virens genome.</title>
        <authorList>
            <person name="Zhang K."/>
            <person name="Zhao Z."/>
            <person name="Zhang Z."/>
            <person name="Li Y."/>
            <person name="Hsiang T."/>
            <person name="Sun W."/>
        </authorList>
    </citation>
    <scope>NUCLEOTIDE SEQUENCE</scope>
    <source>
        <strain evidence="18">UV-8b</strain>
    </source>
</reference>
<sequence>MTKNGLDALPACAVKCLTQTCAWSDVACLCQAAVSDPLESCLLSICSIPQGLQSRYIIGNSCQLPVRDHGIKYAVLVFTLGPLAFCSIILRVLYKQLFSARRVMEYDDYTIMCAIPVGLAIVPVVIVGLNSHGLGKDMWGVPQPDLETFGLFFLITVFLYIILMCLIKLTLCFFYLNIFSGKSIRNLLWATVAFHVLTSVIFIMLNLIAFDPISTYWKRYDWTEERSFQQRCSFIAPGYANAVTSVVSDFWLLAIPLSQVQKLKLHWKKKVGVSFMFLTGACVTVISLLRLKSVHHYENSTNPTWYEWDLAMWSTLEITIGLTCTSLPTVRLILVHFAPRFFGSTRQLSRPSVDLPRRPTEPPLCSGHTLQTMARPPSPKPSTPRRDSQVTFGSEEKLRQPPELAV</sequence>
<comment type="similarity">
    <text evidence="13">Belongs to the SAT4 family.</text>
</comment>
<dbReference type="PANTHER" id="PTHR33048:SF143">
    <property type="entry name" value="EXTRACELLULAR MEMBRANE PROTEIN CFEM DOMAIN-CONTAINING PROTEIN-RELATED"/>
    <property type="match status" value="1"/>
</dbReference>
<comment type="similarity">
    <text evidence="4">Belongs to the RBT5 family.</text>
</comment>
<evidence type="ECO:0000256" key="5">
    <source>
        <dbReference type="ARBA" id="ARBA00022525"/>
    </source>
</evidence>
<protein>
    <recommendedName>
        <fullName evidence="20">Extracellular membrane protein CFEM domain-containing protein</fullName>
    </recommendedName>
</protein>
<keyword evidence="12" id="KW-0449">Lipoprotein</keyword>
<dbReference type="Proteomes" id="UP000027002">
    <property type="component" value="Chromosome 4"/>
</dbReference>
<dbReference type="KEGG" id="uvi:66065697"/>
<dbReference type="InterPro" id="IPR052337">
    <property type="entry name" value="SAT4-like"/>
</dbReference>
<evidence type="ECO:0000256" key="14">
    <source>
        <dbReference type="SAM" id="MobiDB-lite"/>
    </source>
</evidence>
<feature type="transmembrane region" description="Helical" evidence="15">
    <location>
        <begin position="149"/>
        <end position="176"/>
    </location>
</feature>
<evidence type="ECO:0000256" key="11">
    <source>
        <dbReference type="ARBA" id="ARBA00023157"/>
    </source>
</evidence>
<feature type="transmembrane region" description="Helical" evidence="15">
    <location>
        <begin position="271"/>
        <end position="291"/>
    </location>
</feature>
<gene>
    <name evidence="18" type="ORF">UV8b_04919</name>
</gene>
<evidence type="ECO:0000256" key="9">
    <source>
        <dbReference type="ARBA" id="ARBA00022989"/>
    </source>
</evidence>
<organism evidence="18 19">
    <name type="scientific">Ustilaginoidea virens</name>
    <name type="common">Rice false smut fungus</name>
    <name type="synonym">Villosiclava virens</name>
    <dbReference type="NCBI Taxonomy" id="1159556"/>
    <lineage>
        <taxon>Eukaryota</taxon>
        <taxon>Fungi</taxon>
        <taxon>Dikarya</taxon>
        <taxon>Ascomycota</taxon>
        <taxon>Pezizomycotina</taxon>
        <taxon>Sordariomycetes</taxon>
        <taxon>Hypocreomycetidae</taxon>
        <taxon>Hypocreales</taxon>
        <taxon>Clavicipitaceae</taxon>
        <taxon>Ustilaginoidea</taxon>
    </lineage>
</organism>
<evidence type="ECO:0000256" key="3">
    <source>
        <dbReference type="ARBA" id="ARBA00004613"/>
    </source>
</evidence>
<feature type="region of interest" description="Disordered" evidence="14">
    <location>
        <begin position="349"/>
        <end position="406"/>
    </location>
</feature>
<evidence type="ECO:0000256" key="6">
    <source>
        <dbReference type="ARBA" id="ARBA00022622"/>
    </source>
</evidence>
<feature type="transmembrane region" description="Helical" evidence="15">
    <location>
        <begin position="106"/>
        <end position="129"/>
    </location>
</feature>
<proteinExistence type="inferred from homology"/>
<keyword evidence="5" id="KW-0964">Secreted</keyword>
<dbReference type="PANTHER" id="PTHR33048">
    <property type="entry name" value="PTH11-LIKE INTEGRAL MEMBRANE PROTEIN (AFU_ORTHOLOGUE AFUA_5G11245)"/>
    <property type="match status" value="1"/>
</dbReference>
<accession>A0A8E5HSQ4</accession>